<evidence type="ECO:0000313" key="2">
    <source>
        <dbReference type="Proteomes" id="UP000789860"/>
    </source>
</evidence>
<evidence type="ECO:0000313" key="1">
    <source>
        <dbReference type="EMBL" id="CAG8546031.1"/>
    </source>
</evidence>
<dbReference type="Proteomes" id="UP000789860">
    <property type="component" value="Unassembled WGS sequence"/>
</dbReference>
<gene>
    <name evidence="1" type="ORF">SCALOS_LOCUS5016</name>
</gene>
<proteinExistence type="predicted"/>
<reference evidence="1" key="1">
    <citation type="submission" date="2021-06" db="EMBL/GenBank/DDBJ databases">
        <authorList>
            <person name="Kallberg Y."/>
            <person name="Tangrot J."/>
            <person name="Rosling A."/>
        </authorList>
    </citation>
    <scope>NUCLEOTIDE SEQUENCE</scope>
    <source>
        <strain evidence="1">AU212A</strain>
    </source>
</reference>
<protein>
    <submittedName>
        <fullName evidence="1">6241_t:CDS:1</fullName>
    </submittedName>
</protein>
<comment type="caution">
    <text evidence="1">The sequence shown here is derived from an EMBL/GenBank/DDBJ whole genome shotgun (WGS) entry which is preliminary data.</text>
</comment>
<feature type="non-terminal residue" evidence="1">
    <location>
        <position position="375"/>
    </location>
</feature>
<accession>A0ACA9LV10</accession>
<organism evidence="1 2">
    <name type="scientific">Scutellospora calospora</name>
    <dbReference type="NCBI Taxonomy" id="85575"/>
    <lineage>
        <taxon>Eukaryota</taxon>
        <taxon>Fungi</taxon>
        <taxon>Fungi incertae sedis</taxon>
        <taxon>Mucoromycota</taxon>
        <taxon>Glomeromycotina</taxon>
        <taxon>Glomeromycetes</taxon>
        <taxon>Diversisporales</taxon>
        <taxon>Gigasporaceae</taxon>
        <taxon>Scutellospora</taxon>
    </lineage>
</organism>
<keyword evidence="2" id="KW-1185">Reference proteome</keyword>
<name>A0ACA9LV10_9GLOM</name>
<dbReference type="EMBL" id="CAJVPM010007465">
    <property type="protein sequence ID" value="CAG8546031.1"/>
    <property type="molecule type" value="Genomic_DNA"/>
</dbReference>
<sequence>MIIKIFRVITLFVITILQFYLFVNATPIFNPSNSGIIKIPLTKSRRSDIDPVLLSLLKRDPQATIPVNYHVVRYTASILIGGQPLTILFDTGSDDLWVPSVYCTSTSCTNSTLYDPRKSSTYKEVASPNNFTIRYGSGVVSGYTGQETVKLGGISITQQIFGLATSVTTNSYSDGGIMGISFFQSNAPGVVQTMKAQKVINKALVGFSYTGTDNNNYVTFGDVPNEYANSISYNKVVDNTTWQILLSDITVDGTSLGIRTNALVDAGSTLMYGSSQQVSAIHSKISGSSNNSNIWWIPCNTKSVISLVIGGISYDINPTHMARNRNSTSGLCRSGIQAQPSNVNANFFSIGQVFLNSFFAAFDIDNKQIGFAKTV</sequence>